<keyword evidence="3" id="KW-0677">Repeat</keyword>
<dbReference type="InterPro" id="IPR035914">
    <property type="entry name" value="Sperma_CUB_dom_sf"/>
</dbReference>
<dbReference type="PROSITE" id="PS01180">
    <property type="entry name" value="CUB"/>
    <property type="match status" value="1"/>
</dbReference>
<dbReference type="AlphaFoldDB" id="A0A401RWY5"/>
<dbReference type="CDD" id="cd00041">
    <property type="entry name" value="CUB"/>
    <property type="match status" value="1"/>
</dbReference>
<dbReference type="SUPFAM" id="SSF49854">
    <property type="entry name" value="Spermadhesin, CUB domain"/>
    <property type="match status" value="2"/>
</dbReference>
<evidence type="ECO:0000313" key="8">
    <source>
        <dbReference type="EMBL" id="GCC22657.1"/>
    </source>
</evidence>
<dbReference type="EMBL" id="BEZZ01000015">
    <property type="protein sequence ID" value="GCC22657.1"/>
    <property type="molecule type" value="Genomic_DNA"/>
</dbReference>
<evidence type="ECO:0000256" key="5">
    <source>
        <dbReference type="PROSITE-ProRule" id="PRU00302"/>
    </source>
</evidence>
<sequence length="210" mass="23367">MEYTMVLLLTGLNLPSPVISNKNWLRLHFTSDSNHRRRGFNAQYQVKKAIELKSRGVKMLPSKDSDHKNSVLSQGGVALVPADMCPDPGVPENGKRTGSDYRLGASLQFSCDDSYVLQGSKSITCQKVTDTLVAWSDHRPVCRARTCGSNLRGPSGTITSPNYPVQYENNAHCVWVISATDPDKHWFLYASEIQKYFFVKKDSSSLHLAA</sequence>
<protein>
    <recommendedName>
        <fullName evidence="10">CUB domain-containing protein</fullName>
    </recommendedName>
</protein>
<dbReference type="Gene3D" id="2.60.120.290">
    <property type="entry name" value="Spermadhesin, CUB domain"/>
    <property type="match status" value="2"/>
</dbReference>
<comment type="caution">
    <text evidence="5">Lacks conserved residue(s) required for the propagation of feature annotation.</text>
</comment>
<evidence type="ECO:0000259" key="7">
    <source>
        <dbReference type="PROSITE" id="PS50923"/>
    </source>
</evidence>
<dbReference type="Pfam" id="PF00431">
    <property type="entry name" value="CUB"/>
    <property type="match status" value="1"/>
</dbReference>
<dbReference type="STRING" id="137246.A0A401RWY5"/>
<evidence type="ECO:0008006" key="10">
    <source>
        <dbReference type="Google" id="ProtNLM"/>
    </source>
</evidence>
<keyword evidence="9" id="KW-1185">Reference proteome</keyword>
<accession>A0A401RWY5</accession>
<comment type="caution">
    <text evidence="8">The sequence shown here is derived from an EMBL/GenBank/DDBJ whole genome shotgun (WGS) entry which is preliminary data.</text>
</comment>
<dbReference type="FunFam" id="2.10.70.10:FF:000002">
    <property type="entry name" value="CUB and Sushi multiple domains 3"/>
    <property type="match status" value="1"/>
</dbReference>
<evidence type="ECO:0000256" key="3">
    <source>
        <dbReference type="ARBA" id="ARBA00022737"/>
    </source>
</evidence>
<keyword evidence="1 5" id="KW-0768">Sushi</keyword>
<organism evidence="8 9">
    <name type="scientific">Chiloscyllium punctatum</name>
    <name type="common">Brownbanded bambooshark</name>
    <name type="synonym">Hemiscyllium punctatum</name>
    <dbReference type="NCBI Taxonomy" id="137246"/>
    <lineage>
        <taxon>Eukaryota</taxon>
        <taxon>Metazoa</taxon>
        <taxon>Chordata</taxon>
        <taxon>Craniata</taxon>
        <taxon>Vertebrata</taxon>
        <taxon>Chondrichthyes</taxon>
        <taxon>Elasmobranchii</taxon>
        <taxon>Galeomorphii</taxon>
        <taxon>Galeoidea</taxon>
        <taxon>Orectolobiformes</taxon>
        <taxon>Hemiscylliidae</taxon>
        <taxon>Chiloscyllium</taxon>
    </lineage>
</organism>
<dbReference type="CDD" id="cd00033">
    <property type="entry name" value="CCP"/>
    <property type="match status" value="1"/>
</dbReference>
<dbReference type="Pfam" id="PF00084">
    <property type="entry name" value="Sushi"/>
    <property type="match status" value="1"/>
</dbReference>
<evidence type="ECO:0000256" key="2">
    <source>
        <dbReference type="ARBA" id="ARBA00022729"/>
    </source>
</evidence>
<dbReference type="InterPro" id="IPR000436">
    <property type="entry name" value="Sushi_SCR_CCP_dom"/>
</dbReference>
<dbReference type="Proteomes" id="UP000287033">
    <property type="component" value="Unassembled WGS sequence"/>
</dbReference>
<name>A0A401RWY5_CHIPU</name>
<feature type="domain" description="Sushi" evidence="7">
    <location>
        <begin position="83"/>
        <end position="144"/>
    </location>
</feature>
<keyword evidence="2" id="KW-0732">Signal</keyword>
<evidence type="ECO:0000256" key="4">
    <source>
        <dbReference type="ARBA" id="ARBA00023157"/>
    </source>
</evidence>
<dbReference type="SMART" id="SM00032">
    <property type="entry name" value="CCP"/>
    <property type="match status" value="1"/>
</dbReference>
<gene>
    <name evidence="8" type="ORF">chiPu_0001045</name>
</gene>
<dbReference type="PROSITE" id="PS50923">
    <property type="entry name" value="SUSHI"/>
    <property type="match status" value="1"/>
</dbReference>
<dbReference type="OMA" id="WVISATD"/>
<dbReference type="PANTHER" id="PTHR45656">
    <property type="entry name" value="PROTEIN CBR-CLEC-78"/>
    <property type="match status" value="1"/>
</dbReference>
<evidence type="ECO:0000259" key="6">
    <source>
        <dbReference type="PROSITE" id="PS01180"/>
    </source>
</evidence>
<dbReference type="InterPro" id="IPR035976">
    <property type="entry name" value="Sushi/SCR/CCP_sf"/>
</dbReference>
<evidence type="ECO:0000313" key="9">
    <source>
        <dbReference type="Proteomes" id="UP000287033"/>
    </source>
</evidence>
<feature type="domain" description="CUB" evidence="6">
    <location>
        <begin position="147"/>
        <end position="179"/>
    </location>
</feature>
<keyword evidence="4" id="KW-1015">Disulfide bond</keyword>
<dbReference type="InterPro" id="IPR000859">
    <property type="entry name" value="CUB_dom"/>
</dbReference>
<dbReference type="Gene3D" id="2.10.70.10">
    <property type="entry name" value="Complement Module, domain 1"/>
    <property type="match status" value="1"/>
</dbReference>
<dbReference type="InterPro" id="IPR051277">
    <property type="entry name" value="SEZ6_CSMD_C4BPB_Regulators"/>
</dbReference>
<dbReference type="SUPFAM" id="SSF57535">
    <property type="entry name" value="Complement control module/SCR domain"/>
    <property type="match status" value="1"/>
</dbReference>
<evidence type="ECO:0000256" key="1">
    <source>
        <dbReference type="ARBA" id="ARBA00022659"/>
    </source>
</evidence>
<dbReference type="OrthoDB" id="5804959at2759"/>
<dbReference type="PANTHER" id="PTHR45656:SF4">
    <property type="entry name" value="PROTEIN CBR-CLEC-78"/>
    <property type="match status" value="1"/>
</dbReference>
<reference evidence="8 9" key="1">
    <citation type="journal article" date="2018" name="Nat. Ecol. Evol.">
        <title>Shark genomes provide insights into elasmobranch evolution and the origin of vertebrates.</title>
        <authorList>
            <person name="Hara Y"/>
            <person name="Yamaguchi K"/>
            <person name="Onimaru K"/>
            <person name="Kadota M"/>
            <person name="Koyanagi M"/>
            <person name="Keeley SD"/>
            <person name="Tatsumi K"/>
            <person name="Tanaka K"/>
            <person name="Motone F"/>
            <person name="Kageyama Y"/>
            <person name="Nozu R"/>
            <person name="Adachi N"/>
            <person name="Nishimura O"/>
            <person name="Nakagawa R"/>
            <person name="Tanegashima C"/>
            <person name="Kiyatake I"/>
            <person name="Matsumoto R"/>
            <person name="Murakumo K"/>
            <person name="Nishida K"/>
            <person name="Terakita A"/>
            <person name="Kuratani S"/>
            <person name="Sato K"/>
            <person name="Hyodo S Kuraku.S."/>
        </authorList>
    </citation>
    <scope>NUCLEOTIDE SEQUENCE [LARGE SCALE GENOMIC DNA]</scope>
</reference>
<proteinExistence type="predicted"/>